<protein>
    <submittedName>
        <fullName evidence="11">Tetratricopeptide repeat-containing protein</fullName>
    </submittedName>
</protein>
<accession>A0A6P1E5W7</accession>
<keyword evidence="4" id="KW-0493">Microtubule</keyword>
<dbReference type="GO" id="GO:0005737">
    <property type="term" value="C:cytoplasm"/>
    <property type="evidence" value="ECO:0007669"/>
    <property type="project" value="TreeGrafter"/>
</dbReference>
<dbReference type="InterPro" id="IPR011990">
    <property type="entry name" value="TPR-like_helical_dom_sf"/>
</dbReference>
<dbReference type="AlphaFoldDB" id="A0A6P1E5W7"/>
<evidence type="ECO:0000256" key="6">
    <source>
        <dbReference type="ARBA" id="ARBA00022803"/>
    </source>
</evidence>
<keyword evidence="6 10" id="KW-0802">TPR repeat</keyword>
<keyword evidence="3" id="KW-0963">Cytoplasm</keyword>
<comment type="subcellular location">
    <subcellularLocation>
        <location evidence="1">Cytoplasm</location>
        <location evidence="1">Cytoskeleton</location>
    </subcellularLocation>
</comment>
<dbReference type="GO" id="GO:0005874">
    <property type="term" value="C:microtubule"/>
    <property type="evidence" value="ECO:0007669"/>
    <property type="project" value="UniProtKB-KW"/>
</dbReference>
<dbReference type="SMART" id="SM00028">
    <property type="entry name" value="TPR"/>
    <property type="match status" value="3"/>
</dbReference>
<dbReference type="PANTHER" id="PTHR45783">
    <property type="entry name" value="KINESIN LIGHT CHAIN"/>
    <property type="match status" value="1"/>
</dbReference>
<reference evidence="12" key="1">
    <citation type="journal article" date="2020" name="Microbiol. Resour. Announc.">
        <title>Draft Genome Sequences of Thiorhodococcus mannitoliphagus and Thiorhodococcus minor, Purple Sulfur Photosynthetic Bacteria in the Gammaproteobacterial Family Chromatiaceae.</title>
        <authorList>
            <person name="Aviles F.A."/>
            <person name="Meyer T.E."/>
            <person name="Kyndt J.A."/>
        </authorList>
    </citation>
    <scope>NUCLEOTIDE SEQUENCE [LARGE SCALE GENOMIC DNA]</scope>
    <source>
        <strain evidence="12">DSM 18266</strain>
    </source>
</reference>
<dbReference type="SUPFAM" id="SSF48452">
    <property type="entry name" value="TPR-like"/>
    <property type="match status" value="1"/>
</dbReference>
<evidence type="ECO:0000256" key="3">
    <source>
        <dbReference type="ARBA" id="ARBA00022490"/>
    </source>
</evidence>
<dbReference type="GO" id="GO:0019894">
    <property type="term" value="F:kinesin binding"/>
    <property type="evidence" value="ECO:0007669"/>
    <property type="project" value="TreeGrafter"/>
</dbReference>
<comment type="caution">
    <text evidence="11">The sequence shown here is derived from an EMBL/GenBank/DDBJ whole genome shotgun (WGS) entry which is preliminary data.</text>
</comment>
<sequence length="147" mass="16449">PTACGRERHSIQRRRNYAFRPRWGLALFYARQGRYAEAEPLYKRVLTLGENAVGPEHPDVATSLDNLASLYGSQGRYAEAESFHKRALALREEALGLEHPDVAVSLNNLGSLYESQGHYAKAEPLHKQALVLSEQASYAEFWCMSAG</sequence>
<reference evidence="11 12" key="2">
    <citation type="submission" date="2020-02" db="EMBL/GenBank/DDBJ databases">
        <title>Genome sequences of Thiorhodococcus mannitoliphagus and Thiorhodococcus minor, purple sulfur photosynthetic bacteria in the gammaproteobacterial family, Chromatiaceae.</title>
        <authorList>
            <person name="Aviles F.A."/>
            <person name="Meyer T.E."/>
            <person name="Kyndt J.A."/>
        </authorList>
    </citation>
    <scope>NUCLEOTIDE SEQUENCE [LARGE SCALE GENOMIC DNA]</scope>
    <source>
        <strain evidence="11 12">DSM 18266</strain>
    </source>
</reference>
<comment type="similarity">
    <text evidence="2">Belongs to the kinesin light chain family.</text>
</comment>
<evidence type="ECO:0000313" key="11">
    <source>
        <dbReference type="EMBL" id="NEX23892.1"/>
    </source>
</evidence>
<dbReference type="PANTHER" id="PTHR45783:SF3">
    <property type="entry name" value="KINESIN LIGHT CHAIN"/>
    <property type="match status" value="1"/>
</dbReference>
<dbReference type="InterPro" id="IPR002151">
    <property type="entry name" value="Kinesin_light"/>
</dbReference>
<feature type="non-terminal residue" evidence="11">
    <location>
        <position position="1"/>
    </location>
</feature>
<gene>
    <name evidence="11" type="ORF">G3480_27210</name>
</gene>
<dbReference type="PROSITE" id="PS50005">
    <property type="entry name" value="TPR"/>
    <property type="match status" value="2"/>
</dbReference>
<dbReference type="Pfam" id="PF13374">
    <property type="entry name" value="TPR_10"/>
    <property type="match status" value="1"/>
</dbReference>
<dbReference type="InterPro" id="IPR019734">
    <property type="entry name" value="TPR_rpt"/>
</dbReference>
<evidence type="ECO:0000313" key="12">
    <source>
        <dbReference type="Proteomes" id="UP000471640"/>
    </source>
</evidence>
<dbReference type="EMBL" id="JAAIJR010000411">
    <property type="protein sequence ID" value="NEX23892.1"/>
    <property type="molecule type" value="Genomic_DNA"/>
</dbReference>
<name>A0A6P1E5W7_9GAMM</name>
<organism evidence="11 12">
    <name type="scientific">Thiorhodococcus mannitoliphagus</name>
    <dbReference type="NCBI Taxonomy" id="329406"/>
    <lineage>
        <taxon>Bacteria</taxon>
        <taxon>Pseudomonadati</taxon>
        <taxon>Pseudomonadota</taxon>
        <taxon>Gammaproteobacteria</taxon>
        <taxon>Chromatiales</taxon>
        <taxon>Chromatiaceae</taxon>
        <taxon>Thiorhodococcus</taxon>
    </lineage>
</organism>
<evidence type="ECO:0000256" key="1">
    <source>
        <dbReference type="ARBA" id="ARBA00004245"/>
    </source>
</evidence>
<keyword evidence="8" id="KW-0505">Motor protein</keyword>
<keyword evidence="7" id="KW-0175">Coiled coil</keyword>
<evidence type="ECO:0000256" key="7">
    <source>
        <dbReference type="ARBA" id="ARBA00023054"/>
    </source>
</evidence>
<keyword evidence="5" id="KW-0677">Repeat</keyword>
<evidence type="ECO:0000256" key="9">
    <source>
        <dbReference type="ARBA" id="ARBA00023212"/>
    </source>
</evidence>
<proteinExistence type="inferred from homology"/>
<evidence type="ECO:0000256" key="4">
    <source>
        <dbReference type="ARBA" id="ARBA00022701"/>
    </source>
</evidence>
<feature type="repeat" description="TPR" evidence="10">
    <location>
        <begin position="61"/>
        <end position="94"/>
    </location>
</feature>
<keyword evidence="9" id="KW-0206">Cytoskeleton</keyword>
<dbReference type="Proteomes" id="UP000471640">
    <property type="component" value="Unassembled WGS sequence"/>
</dbReference>
<dbReference type="GO" id="GO:0007018">
    <property type="term" value="P:microtubule-based movement"/>
    <property type="evidence" value="ECO:0007669"/>
    <property type="project" value="TreeGrafter"/>
</dbReference>
<evidence type="ECO:0000256" key="10">
    <source>
        <dbReference type="PROSITE-ProRule" id="PRU00339"/>
    </source>
</evidence>
<dbReference type="GO" id="GO:0005871">
    <property type="term" value="C:kinesin complex"/>
    <property type="evidence" value="ECO:0007669"/>
    <property type="project" value="InterPro"/>
</dbReference>
<evidence type="ECO:0000256" key="8">
    <source>
        <dbReference type="ARBA" id="ARBA00023175"/>
    </source>
</evidence>
<feature type="repeat" description="TPR" evidence="10">
    <location>
        <begin position="103"/>
        <end position="136"/>
    </location>
</feature>
<keyword evidence="12" id="KW-1185">Reference proteome</keyword>
<dbReference type="Pfam" id="PF13424">
    <property type="entry name" value="TPR_12"/>
    <property type="match status" value="1"/>
</dbReference>
<evidence type="ECO:0000256" key="2">
    <source>
        <dbReference type="ARBA" id="ARBA00009622"/>
    </source>
</evidence>
<dbReference type="Gene3D" id="1.25.40.10">
    <property type="entry name" value="Tetratricopeptide repeat domain"/>
    <property type="match status" value="1"/>
</dbReference>
<dbReference type="RefSeq" id="WP_164657284.1">
    <property type="nucleotide sequence ID" value="NZ_JAAIJR010000411.1"/>
</dbReference>
<evidence type="ECO:0000256" key="5">
    <source>
        <dbReference type="ARBA" id="ARBA00022737"/>
    </source>
</evidence>